<dbReference type="EMBL" id="CAJVQA010010299">
    <property type="protein sequence ID" value="CAG8695394.1"/>
    <property type="molecule type" value="Genomic_DNA"/>
</dbReference>
<keyword evidence="3" id="KW-1185">Reference proteome</keyword>
<name>A0A9N9HJU0_9GLOM</name>
<dbReference type="Proteomes" id="UP000789759">
    <property type="component" value="Unassembled WGS sequence"/>
</dbReference>
<feature type="region of interest" description="Disordered" evidence="1">
    <location>
        <begin position="41"/>
        <end position="72"/>
    </location>
</feature>
<evidence type="ECO:0000256" key="1">
    <source>
        <dbReference type="SAM" id="MobiDB-lite"/>
    </source>
</evidence>
<sequence length="243" mass="28231">MYSDETKRSFNFQIVESSEDMIDLKIKFDELKVLLNKDEIEQNLGNDNNQNSEKEDSKKSNDKEEDANMIKNDYEEKVDEMYKGKIDYEAEEEAQELQEPLQNNMLLQNNSPSSYRQHSCLPSFHQQHSSLPLSHRQYLPSIHQQYPKDLFFKQSNKCSYFPSANNEDKSSKDEYLNSMISKELLYSLLNVPNTNYINSHLSTLQALNLNNNNNILSNKNSSSDTDTPNLAKLLAEQSHILFL</sequence>
<reference evidence="2" key="1">
    <citation type="submission" date="2021-06" db="EMBL/GenBank/DDBJ databases">
        <authorList>
            <person name="Kallberg Y."/>
            <person name="Tangrot J."/>
            <person name="Rosling A."/>
        </authorList>
    </citation>
    <scope>NUCLEOTIDE SEQUENCE</scope>
    <source>
        <strain evidence="2">FL966</strain>
    </source>
</reference>
<organism evidence="2 3">
    <name type="scientific">Cetraspora pellucida</name>
    <dbReference type="NCBI Taxonomy" id="1433469"/>
    <lineage>
        <taxon>Eukaryota</taxon>
        <taxon>Fungi</taxon>
        <taxon>Fungi incertae sedis</taxon>
        <taxon>Mucoromycota</taxon>
        <taxon>Glomeromycotina</taxon>
        <taxon>Glomeromycetes</taxon>
        <taxon>Diversisporales</taxon>
        <taxon>Gigasporaceae</taxon>
        <taxon>Cetraspora</taxon>
    </lineage>
</organism>
<dbReference type="AlphaFoldDB" id="A0A9N9HJU0"/>
<comment type="caution">
    <text evidence="2">The sequence shown here is derived from an EMBL/GenBank/DDBJ whole genome shotgun (WGS) entry which is preliminary data.</text>
</comment>
<evidence type="ECO:0000313" key="3">
    <source>
        <dbReference type="Proteomes" id="UP000789759"/>
    </source>
</evidence>
<proteinExistence type="predicted"/>
<accession>A0A9N9HJU0</accession>
<feature type="compositionally biased region" description="Basic and acidic residues" evidence="1">
    <location>
        <begin position="52"/>
        <end position="72"/>
    </location>
</feature>
<evidence type="ECO:0000313" key="2">
    <source>
        <dbReference type="EMBL" id="CAG8695394.1"/>
    </source>
</evidence>
<gene>
    <name evidence="2" type="ORF">CPELLU_LOCUS11533</name>
</gene>
<protein>
    <submittedName>
        <fullName evidence="2">17134_t:CDS:1</fullName>
    </submittedName>
</protein>